<dbReference type="InterPro" id="IPR013384">
    <property type="entry name" value="Flagell_FlgL"/>
</dbReference>
<dbReference type="InterPro" id="IPR001492">
    <property type="entry name" value="Flagellin"/>
</dbReference>
<reference evidence="6 7" key="1">
    <citation type="submission" date="2020-08" db="EMBL/GenBank/DDBJ databases">
        <title>Cohnella phylogeny.</title>
        <authorList>
            <person name="Dunlap C."/>
        </authorList>
    </citation>
    <scope>NUCLEOTIDE SEQUENCE [LARGE SCALE GENOMIC DNA]</scope>
    <source>
        <strain evidence="6 7">CBP 2801</strain>
    </source>
</reference>
<accession>A0A7X0SLU0</accession>
<proteinExistence type="inferred from homology"/>
<comment type="caution">
    <text evidence="6">The sequence shown here is derived from an EMBL/GenBank/DDBJ whole genome shotgun (WGS) entry which is preliminary data.</text>
</comment>
<gene>
    <name evidence="6" type="primary">flgL</name>
    <name evidence="6" type="ORF">H7C18_15170</name>
</gene>
<feature type="domain" description="Flagellin C-terminal" evidence="5">
    <location>
        <begin position="217"/>
        <end position="297"/>
    </location>
</feature>
<name>A0A7X0SLU0_9BACL</name>
<keyword evidence="3" id="KW-0975">Bacterial flagellum</keyword>
<evidence type="ECO:0000313" key="6">
    <source>
        <dbReference type="EMBL" id="MBB6732259.1"/>
    </source>
</evidence>
<dbReference type="GO" id="GO:0005198">
    <property type="term" value="F:structural molecule activity"/>
    <property type="evidence" value="ECO:0007669"/>
    <property type="project" value="InterPro"/>
</dbReference>
<dbReference type="Pfam" id="PF00669">
    <property type="entry name" value="Flagellin_N"/>
    <property type="match status" value="1"/>
</dbReference>
<dbReference type="PANTHER" id="PTHR42792">
    <property type="entry name" value="FLAGELLIN"/>
    <property type="match status" value="1"/>
</dbReference>
<sequence length="298" mass="32357">MAMRVTQGMMQTQVLRNINNNLLSIDKNQNMLSTGRKINKASDDPIGATYAMRYRSQLNMTDQYTRNISAAQTNLDTTDTTLGSISDLLQRAKELTTQGVNGTNPQASLDAIASELEQIYQQAVNLGNTQINGKYIFNGQQTETQPYTEAGAATESSDDQKIDYQIYAGTTVPANVTGNEVFGTPADSDNMFAVLKGLQNAFATGDQDTASGLMDELTTRLDKVLEVRSQVGAVTNRVDLISSRVDSLNTSFTSMLANTEDADIAELATNLQAGQNVYQASLSVGSRLMQQSLVDYLK</sequence>
<evidence type="ECO:0000313" key="7">
    <source>
        <dbReference type="Proteomes" id="UP000564644"/>
    </source>
</evidence>
<dbReference type="GO" id="GO:0009424">
    <property type="term" value="C:bacterial-type flagellum hook"/>
    <property type="evidence" value="ECO:0007669"/>
    <property type="project" value="InterPro"/>
</dbReference>
<comment type="similarity">
    <text evidence="2">Belongs to the bacterial flagellin family.</text>
</comment>
<keyword evidence="7" id="KW-1185">Reference proteome</keyword>
<dbReference type="EMBL" id="JACJVO010000018">
    <property type="protein sequence ID" value="MBB6732259.1"/>
    <property type="molecule type" value="Genomic_DNA"/>
</dbReference>
<organism evidence="6 7">
    <name type="scientific">Cohnella zeiphila</name>
    <dbReference type="NCBI Taxonomy" id="2761120"/>
    <lineage>
        <taxon>Bacteria</taxon>
        <taxon>Bacillati</taxon>
        <taxon>Bacillota</taxon>
        <taxon>Bacilli</taxon>
        <taxon>Bacillales</taxon>
        <taxon>Paenibacillaceae</taxon>
        <taxon>Cohnella</taxon>
    </lineage>
</organism>
<evidence type="ECO:0000256" key="2">
    <source>
        <dbReference type="ARBA" id="ARBA00005709"/>
    </source>
</evidence>
<feature type="domain" description="Flagellin N-terminal" evidence="4">
    <location>
        <begin position="8"/>
        <end position="142"/>
    </location>
</feature>
<dbReference type="InterPro" id="IPR046358">
    <property type="entry name" value="Flagellin_C"/>
</dbReference>
<evidence type="ECO:0000259" key="5">
    <source>
        <dbReference type="Pfam" id="PF00700"/>
    </source>
</evidence>
<dbReference type="PANTHER" id="PTHR42792:SF1">
    <property type="entry name" value="FLAGELLAR HOOK-ASSOCIATED PROTEIN 3"/>
    <property type="match status" value="1"/>
</dbReference>
<dbReference type="Pfam" id="PF00700">
    <property type="entry name" value="Flagellin_C"/>
    <property type="match status" value="1"/>
</dbReference>
<dbReference type="PRINTS" id="PR00207">
    <property type="entry name" value="FLAGELLIN"/>
</dbReference>
<evidence type="ECO:0000256" key="3">
    <source>
        <dbReference type="ARBA" id="ARBA00023143"/>
    </source>
</evidence>
<dbReference type="Gene3D" id="1.20.1330.10">
    <property type="entry name" value="f41 fragment of flagellin, N-terminal domain"/>
    <property type="match status" value="1"/>
</dbReference>
<dbReference type="Proteomes" id="UP000564644">
    <property type="component" value="Unassembled WGS sequence"/>
</dbReference>
<dbReference type="NCBIfam" id="TIGR02550">
    <property type="entry name" value="flagell_flgL"/>
    <property type="match status" value="1"/>
</dbReference>
<keyword evidence="6" id="KW-0966">Cell projection</keyword>
<comment type="subcellular location">
    <subcellularLocation>
        <location evidence="1">Bacterial flagellum</location>
    </subcellularLocation>
</comment>
<evidence type="ECO:0000259" key="4">
    <source>
        <dbReference type="Pfam" id="PF00669"/>
    </source>
</evidence>
<dbReference type="InterPro" id="IPR001029">
    <property type="entry name" value="Flagellin_N"/>
</dbReference>
<dbReference type="AlphaFoldDB" id="A0A7X0SLU0"/>
<dbReference type="GO" id="GO:0071973">
    <property type="term" value="P:bacterial-type flagellum-dependent cell motility"/>
    <property type="evidence" value="ECO:0007669"/>
    <property type="project" value="InterPro"/>
</dbReference>
<dbReference type="RefSeq" id="WP_185129928.1">
    <property type="nucleotide sequence ID" value="NZ_JACJVO010000018.1"/>
</dbReference>
<keyword evidence="6" id="KW-0282">Flagellum</keyword>
<evidence type="ECO:0000256" key="1">
    <source>
        <dbReference type="ARBA" id="ARBA00004365"/>
    </source>
</evidence>
<protein>
    <submittedName>
        <fullName evidence="6">Flagellar hook-associated protein FlgL</fullName>
    </submittedName>
</protein>
<keyword evidence="6" id="KW-0969">Cilium</keyword>
<dbReference type="SUPFAM" id="SSF64518">
    <property type="entry name" value="Phase 1 flagellin"/>
    <property type="match status" value="1"/>
</dbReference>